<reference evidence="1 2" key="1">
    <citation type="submission" date="2024-02" db="EMBL/GenBank/DDBJ databases">
        <title>De novo assembly and annotation of 12 fungi associated with fruit tree decline syndrome in Ontario, Canada.</title>
        <authorList>
            <person name="Sulman M."/>
            <person name="Ellouze W."/>
            <person name="Ilyukhin E."/>
        </authorList>
    </citation>
    <scope>NUCLEOTIDE SEQUENCE [LARGE SCALE GENOMIC DNA]</scope>
    <source>
        <strain evidence="1 2">M97-236</strain>
    </source>
</reference>
<protein>
    <submittedName>
        <fullName evidence="1">Uncharacterized protein</fullName>
    </submittedName>
</protein>
<evidence type="ECO:0000313" key="1">
    <source>
        <dbReference type="EMBL" id="KAL1603133.1"/>
    </source>
</evidence>
<proteinExistence type="predicted"/>
<keyword evidence="2" id="KW-1185">Reference proteome</keyword>
<gene>
    <name evidence="1" type="ORF">SLS59_004227</name>
</gene>
<accession>A0ABR3RG00</accession>
<name>A0ABR3RG00_9PLEO</name>
<comment type="caution">
    <text evidence="1">The sequence shown here is derived from an EMBL/GenBank/DDBJ whole genome shotgun (WGS) entry which is preliminary data.</text>
</comment>
<dbReference type="EMBL" id="JAKIXB020000012">
    <property type="protein sequence ID" value="KAL1603133.1"/>
    <property type="molecule type" value="Genomic_DNA"/>
</dbReference>
<sequence length="264" mass="30504">MASTTPHLLTLPREIRDNIYKHLHHRLDLRSIDKLGTVQVIVTLENAPCVDIMLVHSQMRDEYLQSDSFKNLSASILDLRASESGIRWSASDARANKDNMALLRIKNVTLRNALCSYDTKGPLEPTDVLLDKGLALHTIRMVQSRFIARHSEESLPKPINYGNLDSLSRLPQTLAGLSLRQHARGCRLDTIIDDELYRSKPYKIFQVKTYVFTSRLRMDAWTADEAIYYAAPRWIWDQLSEERRDRVRRRTVKMIDWAEEDLGA</sequence>
<dbReference type="Proteomes" id="UP001521222">
    <property type="component" value="Unassembled WGS sequence"/>
</dbReference>
<organism evidence="1 2">
    <name type="scientific">Nothophoma quercina</name>
    <dbReference type="NCBI Taxonomy" id="749835"/>
    <lineage>
        <taxon>Eukaryota</taxon>
        <taxon>Fungi</taxon>
        <taxon>Dikarya</taxon>
        <taxon>Ascomycota</taxon>
        <taxon>Pezizomycotina</taxon>
        <taxon>Dothideomycetes</taxon>
        <taxon>Pleosporomycetidae</taxon>
        <taxon>Pleosporales</taxon>
        <taxon>Pleosporineae</taxon>
        <taxon>Didymellaceae</taxon>
        <taxon>Nothophoma</taxon>
    </lineage>
</organism>
<evidence type="ECO:0000313" key="2">
    <source>
        <dbReference type="Proteomes" id="UP001521222"/>
    </source>
</evidence>